<dbReference type="PRINTS" id="PR00111">
    <property type="entry name" value="ABHYDROLASE"/>
</dbReference>
<keyword evidence="3" id="KW-0378">Hydrolase</keyword>
<reference evidence="3 4" key="1">
    <citation type="submission" date="2021-03" db="EMBL/GenBank/DDBJ databases">
        <title>Metabolic Capacity of the Antarctic Cyanobacterium Phormidium pseudopriestleyi that Sustains Oxygenic Photosynthesis in the Presence of Hydrogen Sulfide.</title>
        <authorList>
            <person name="Lumian J.E."/>
            <person name="Jungblut A.D."/>
            <person name="Dillon M.L."/>
            <person name="Hawes I."/>
            <person name="Doran P.T."/>
            <person name="Mackey T.J."/>
            <person name="Dick G.J."/>
            <person name="Grettenberger C.L."/>
            <person name="Sumner D.Y."/>
        </authorList>
    </citation>
    <scope>NUCLEOTIDE SEQUENCE [LARGE SCALE GENOMIC DNA]</scope>
    <source>
        <strain evidence="3 4">FRX01</strain>
    </source>
</reference>
<dbReference type="EMBL" id="JAFLQW010000399">
    <property type="protein sequence ID" value="MBO0350386.1"/>
    <property type="molecule type" value="Genomic_DNA"/>
</dbReference>
<comment type="caution">
    <text evidence="3">The sequence shown here is derived from an EMBL/GenBank/DDBJ whole genome shotgun (WGS) entry which is preliminary data.</text>
</comment>
<dbReference type="GO" id="GO:0016787">
    <property type="term" value="F:hydrolase activity"/>
    <property type="evidence" value="ECO:0007669"/>
    <property type="project" value="UniProtKB-KW"/>
</dbReference>
<keyword evidence="1" id="KW-1133">Transmembrane helix</keyword>
<dbReference type="Pfam" id="PF12146">
    <property type="entry name" value="Hydrolase_4"/>
    <property type="match status" value="1"/>
</dbReference>
<dbReference type="InterPro" id="IPR022742">
    <property type="entry name" value="Hydrolase_4"/>
</dbReference>
<accession>A0ABS3FTD2</accession>
<proteinExistence type="predicted"/>
<sequence length="305" mass="34315">MKGMGLPTSVKGPLLIAGILAIAYFGACLFLYLRQNRLIFFPAQVIETTPAELELQYEEVWIPVSQKSGKVERIHGWWIPSETPNSHILLYLHGNGVNIGANVNHAARFHQLGFSVLLIDYRGYGLSEGSFPTENTVFVDAETSWNYLVRDRGISPEQIFLYGHSLGGAIAVELAIRQPDAAGVIVQSSFTSMREMVDYRFNFWMFPIDLLLTHRFDSRAKMSQLQIPILFIHGTADPEIPSEMSEQLYQIAPEPKRLFLVPEAGHNNVATIAGEAYFQAVRDFVVAAQAHQNTEISREEIQSYR</sequence>
<dbReference type="PANTHER" id="PTHR12277">
    <property type="entry name" value="ALPHA/BETA HYDROLASE DOMAIN-CONTAINING PROTEIN"/>
    <property type="match status" value="1"/>
</dbReference>
<evidence type="ECO:0000256" key="1">
    <source>
        <dbReference type="SAM" id="Phobius"/>
    </source>
</evidence>
<dbReference type="SUPFAM" id="SSF53474">
    <property type="entry name" value="alpha/beta-Hydrolases"/>
    <property type="match status" value="1"/>
</dbReference>
<evidence type="ECO:0000313" key="3">
    <source>
        <dbReference type="EMBL" id="MBO0350386.1"/>
    </source>
</evidence>
<dbReference type="InterPro" id="IPR000073">
    <property type="entry name" value="AB_hydrolase_1"/>
</dbReference>
<dbReference type="PANTHER" id="PTHR12277:SF81">
    <property type="entry name" value="PROTEIN ABHD13"/>
    <property type="match status" value="1"/>
</dbReference>
<feature type="transmembrane region" description="Helical" evidence="1">
    <location>
        <begin position="12"/>
        <end position="33"/>
    </location>
</feature>
<dbReference type="InterPro" id="IPR029058">
    <property type="entry name" value="AB_hydrolase_fold"/>
</dbReference>
<dbReference type="Gene3D" id="3.40.50.1820">
    <property type="entry name" value="alpha/beta hydrolase"/>
    <property type="match status" value="1"/>
</dbReference>
<keyword evidence="1" id="KW-0472">Membrane</keyword>
<evidence type="ECO:0000259" key="2">
    <source>
        <dbReference type="Pfam" id="PF12146"/>
    </source>
</evidence>
<keyword evidence="1" id="KW-0812">Transmembrane</keyword>
<dbReference type="Proteomes" id="UP000664844">
    <property type="component" value="Unassembled WGS sequence"/>
</dbReference>
<protein>
    <submittedName>
        <fullName evidence="3">Alpha/beta fold hydrolase</fullName>
    </submittedName>
</protein>
<keyword evidence="4" id="KW-1185">Reference proteome</keyword>
<gene>
    <name evidence="3" type="ORF">J0895_15005</name>
</gene>
<evidence type="ECO:0000313" key="4">
    <source>
        <dbReference type="Proteomes" id="UP000664844"/>
    </source>
</evidence>
<name>A0ABS3FTD2_9CYAN</name>
<organism evidence="3 4">
    <name type="scientific">Phormidium pseudopriestleyi FRX01</name>
    <dbReference type="NCBI Taxonomy" id="1759528"/>
    <lineage>
        <taxon>Bacteria</taxon>
        <taxon>Bacillati</taxon>
        <taxon>Cyanobacteriota</taxon>
        <taxon>Cyanophyceae</taxon>
        <taxon>Oscillatoriophycideae</taxon>
        <taxon>Oscillatoriales</taxon>
        <taxon>Oscillatoriaceae</taxon>
        <taxon>Phormidium</taxon>
    </lineage>
</organism>
<feature type="domain" description="Serine aminopeptidase S33" evidence="2">
    <location>
        <begin position="86"/>
        <end position="201"/>
    </location>
</feature>